<protein>
    <submittedName>
        <fullName evidence="1">Uncharacterized protein</fullName>
    </submittedName>
</protein>
<sequence length="378" mass="45280">MSNNSRDATASIAGYEYQFLNFLILIIDNINDNNISFKYEGHEDIDKYIFNELNSTIQVKYHYTANNTKPNEFFNSNNSNSGFFKVFKYYRDNYKKLNNISQIIYHIGINDNNILITDPVIFSEFIKTNNTLDFYDKIITDYPNWEYNEDLNIFESFMDKLKFEYVENISIKTLNDTIFSKIEQSYFDTTLNNNIKIEYKKHYILSLLINYIQEIIYNNESNNKIIEINKIKNYINTKIENDYDENKLIDEIIQKLDNNINSTIMKDIIINKLSDKLFYYKDLENLYKLLNKSINNKSLYKDLQYKIHNVSINIYNRLLMKNKIPNNKDIKTISNSISKILNNRRNTQKIHDEFKELIIENKEFLNNYRLLLNNPNSF</sequence>
<reference evidence="1" key="1">
    <citation type="journal article" date="2020" name="Nature">
        <title>Giant virus diversity and host interactions through global metagenomics.</title>
        <authorList>
            <person name="Schulz F."/>
            <person name="Roux S."/>
            <person name="Paez-Espino D."/>
            <person name="Jungbluth S."/>
            <person name="Walsh D.A."/>
            <person name="Denef V.J."/>
            <person name="McMahon K.D."/>
            <person name="Konstantinidis K.T."/>
            <person name="Eloe-Fadrosh E.A."/>
            <person name="Kyrpides N.C."/>
            <person name="Woyke T."/>
        </authorList>
    </citation>
    <scope>NUCLEOTIDE SEQUENCE</scope>
    <source>
        <strain evidence="1">GVMAG-M-3300023174-30</strain>
    </source>
</reference>
<name>A0A6C0DM78_9ZZZZ</name>
<accession>A0A6C0DM78</accession>
<dbReference type="EMBL" id="MN739643">
    <property type="protein sequence ID" value="QHT17687.1"/>
    <property type="molecule type" value="Genomic_DNA"/>
</dbReference>
<evidence type="ECO:0000313" key="1">
    <source>
        <dbReference type="EMBL" id="QHT17687.1"/>
    </source>
</evidence>
<organism evidence="1">
    <name type="scientific">viral metagenome</name>
    <dbReference type="NCBI Taxonomy" id="1070528"/>
    <lineage>
        <taxon>unclassified sequences</taxon>
        <taxon>metagenomes</taxon>
        <taxon>organismal metagenomes</taxon>
    </lineage>
</organism>
<proteinExistence type="predicted"/>
<dbReference type="AlphaFoldDB" id="A0A6C0DM78"/>